<organism evidence="2 3">
    <name type="scientific">Zooshikella ganghwensis</name>
    <dbReference type="NCBI Taxonomy" id="202772"/>
    <lineage>
        <taxon>Bacteria</taxon>
        <taxon>Pseudomonadati</taxon>
        <taxon>Pseudomonadota</taxon>
        <taxon>Gammaproteobacteria</taxon>
        <taxon>Oceanospirillales</taxon>
        <taxon>Zooshikellaceae</taxon>
        <taxon>Zooshikella</taxon>
    </lineage>
</organism>
<name>A0A4P9VFZ0_9GAMM</name>
<sequence>MLFLVSTCSLILVALAGGLAFVFIPKFFERLPREFTELLQSEDYTFQGGMLLSGIAVLNTIMILLLSEPNFFAAVLMMAAAAGLFSLTLYLVPQQLGHHRRLANGQYVSDQQVHQTQLLSAVVAGSAALLSLTVLLMV</sequence>
<proteinExistence type="predicted"/>
<gene>
    <name evidence="2" type="ORF">B9G39_29515</name>
</gene>
<keyword evidence="3" id="KW-1185">Reference proteome</keyword>
<dbReference type="RefSeq" id="WP_094790012.1">
    <property type="nucleotide sequence ID" value="NZ_NDXW01000011.1"/>
</dbReference>
<dbReference type="EMBL" id="NDXW01000011">
    <property type="protein sequence ID" value="RDH41249.1"/>
    <property type="molecule type" value="Genomic_DNA"/>
</dbReference>
<feature type="transmembrane region" description="Helical" evidence="1">
    <location>
        <begin position="118"/>
        <end position="137"/>
    </location>
</feature>
<protein>
    <recommendedName>
        <fullName evidence="4">DUF4149 domain-containing protein</fullName>
    </recommendedName>
</protein>
<dbReference type="Proteomes" id="UP000257039">
    <property type="component" value="Unassembled WGS sequence"/>
</dbReference>
<keyword evidence="1" id="KW-1133">Transmembrane helix</keyword>
<evidence type="ECO:0000313" key="2">
    <source>
        <dbReference type="EMBL" id="RDH41249.1"/>
    </source>
</evidence>
<evidence type="ECO:0000313" key="3">
    <source>
        <dbReference type="Proteomes" id="UP000257039"/>
    </source>
</evidence>
<keyword evidence="1" id="KW-0472">Membrane</keyword>
<accession>A0A4P9VFZ0</accession>
<feature type="transmembrane region" description="Helical" evidence="1">
    <location>
        <begin position="71"/>
        <end position="92"/>
    </location>
</feature>
<reference evidence="2 3" key="1">
    <citation type="submission" date="2017-04" db="EMBL/GenBank/DDBJ databases">
        <title>Draft genome sequence of Zooshikella ganghwensis VG4 isolated from Red Sea sediments.</title>
        <authorList>
            <person name="Rehman Z."/>
            <person name="Alam I."/>
            <person name="Kamau A."/>
            <person name="Bajic V."/>
            <person name="Leiknes T."/>
        </authorList>
    </citation>
    <scope>NUCLEOTIDE SEQUENCE [LARGE SCALE GENOMIC DNA]</scope>
    <source>
        <strain evidence="2 3">VG4</strain>
    </source>
</reference>
<evidence type="ECO:0008006" key="4">
    <source>
        <dbReference type="Google" id="ProtNLM"/>
    </source>
</evidence>
<comment type="caution">
    <text evidence="2">The sequence shown here is derived from an EMBL/GenBank/DDBJ whole genome shotgun (WGS) entry which is preliminary data.</text>
</comment>
<dbReference type="AlphaFoldDB" id="A0A4P9VFZ0"/>
<evidence type="ECO:0000256" key="1">
    <source>
        <dbReference type="SAM" id="Phobius"/>
    </source>
</evidence>
<keyword evidence="1" id="KW-0812">Transmembrane</keyword>
<feature type="transmembrane region" description="Helical" evidence="1">
    <location>
        <begin position="44"/>
        <end position="66"/>
    </location>
</feature>